<evidence type="ECO:0000256" key="1">
    <source>
        <dbReference type="SAM" id="Phobius"/>
    </source>
</evidence>
<dbReference type="EMBL" id="REFV01000008">
    <property type="protein sequence ID" value="RMB58499.1"/>
    <property type="molecule type" value="Genomic_DNA"/>
</dbReference>
<feature type="transmembrane region" description="Helical" evidence="1">
    <location>
        <begin position="31"/>
        <end position="48"/>
    </location>
</feature>
<dbReference type="Pfam" id="PF20619">
    <property type="entry name" value="DUF6804"/>
    <property type="match status" value="1"/>
</dbReference>
<organism evidence="2 3">
    <name type="scientific">Dokdonia sinensis</name>
    <dbReference type="NCBI Taxonomy" id="2479847"/>
    <lineage>
        <taxon>Bacteria</taxon>
        <taxon>Pseudomonadati</taxon>
        <taxon>Bacteroidota</taxon>
        <taxon>Flavobacteriia</taxon>
        <taxon>Flavobacteriales</taxon>
        <taxon>Flavobacteriaceae</taxon>
        <taxon>Dokdonia</taxon>
    </lineage>
</organism>
<keyword evidence="1" id="KW-1133">Transmembrane helix</keyword>
<sequence>MKPKIAPILKVILAIALLLCLLDMPYGYYQLVRYIAFMVFVVLAFDSNESGYKRMALIYVLLAITFQPFVKLSLGRFIWNAVDVGVATFLLVSLFVNPKNEKPSDRF</sequence>
<dbReference type="OrthoDB" id="1082986at2"/>
<evidence type="ECO:0000313" key="3">
    <source>
        <dbReference type="Proteomes" id="UP000281985"/>
    </source>
</evidence>
<evidence type="ECO:0000313" key="2">
    <source>
        <dbReference type="EMBL" id="RMB58499.1"/>
    </source>
</evidence>
<keyword evidence="3" id="KW-1185">Reference proteome</keyword>
<proteinExistence type="predicted"/>
<dbReference type="InterPro" id="IPR046548">
    <property type="entry name" value="DUF6804"/>
</dbReference>
<dbReference type="AlphaFoldDB" id="A0A3M0GBR9"/>
<accession>A0A3M0GBR9</accession>
<keyword evidence="1" id="KW-0812">Transmembrane</keyword>
<keyword evidence="1" id="KW-0472">Membrane</keyword>
<reference evidence="2 3" key="1">
    <citation type="submission" date="2018-10" db="EMBL/GenBank/DDBJ databases">
        <title>Dokdonia luteus sp. nov., isolated from sea water.</title>
        <authorList>
            <person name="Zhou L.Y."/>
            <person name="Du Z.J."/>
        </authorList>
    </citation>
    <scope>NUCLEOTIDE SEQUENCE [LARGE SCALE GENOMIC DNA]</scope>
    <source>
        <strain evidence="2 3">SH27</strain>
    </source>
</reference>
<feature type="transmembrane region" description="Helical" evidence="1">
    <location>
        <begin position="7"/>
        <end position="25"/>
    </location>
</feature>
<dbReference type="Proteomes" id="UP000281985">
    <property type="component" value="Unassembled WGS sequence"/>
</dbReference>
<comment type="caution">
    <text evidence="2">The sequence shown here is derived from an EMBL/GenBank/DDBJ whole genome shotgun (WGS) entry which is preliminary data.</text>
</comment>
<feature type="transmembrane region" description="Helical" evidence="1">
    <location>
        <begin position="55"/>
        <end position="71"/>
    </location>
</feature>
<gene>
    <name evidence="2" type="ORF">EAX61_09335</name>
</gene>
<dbReference type="RefSeq" id="WP_121917423.1">
    <property type="nucleotide sequence ID" value="NZ_REFV01000008.1"/>
</dbReference>
<protein>
    <submittedName>
        <fullName evidence="2">Uncharacterized protein</fullName>
    </submittedName>
</protein>
<name>A0A3M0GBR9_9FLAO</name>